<evidence type="ECO:0000256" key="1">
    <source>
        <dbReference type="SAM" id="MobiDB-lite"/>
    </source>
</evidence>
<evidence type="ECO:0000313" key="3">
    <source>
        <dbReference type="Proteomes" id="UP000292052"/>
    </source>
</evidence>
<dbReference type="AlphaFoldDB" id="A0A482WEB2"/>
<gene>
    <name evidence="2" type="ORF">BDFB_012884</name>
</gene>
<evidence type="ECO:0000313" key="2">
    <source>
        <dbReference type="EMBL" id="RZC42873.1"/>
    </source>
</evidence>
<dbReference type="EMBL" id="QDEB01004192">
    <property type="protein sequence ID" value="RZC42873.1"/>
    <property type="molecule type" value="Genomic_DNA"/>
</dbReference>
<keyword evidence="3" id="KW-1185">Reference proteome</keyword>
<reference evidence="2 3" key="1">
    <citation type="submission" date="2017-03" db="EMBL/GenBank/DDBJ databases">
        <title>Genome of the blue death feigning beetle - Asbolus verrucosus.</title>
        <authorList>
            <person name="Rider S.D."/>
        </authorList>
    </citation>
    <scope>NUCLEOTIDE SEQUENCE [LARGE SCALE GENOMIC DNA]</scope>
    <source>
        <strain evidence="2">Butters</strain>
        <tissue evidence="2">Head and leg muscle</tissue>
    </source>
</reference>
<proteinExistence type="predicted"/>
<organism evidence="2 3">
    <name type="scientific">Asbolus verrucosus</name>
    <name type="common">Desert ironclad beetle</name>
    <dbReference type="NCBI Taxonomy" id="1661398"/>
    <lineage>
        <taxon>Eukaryota</taxon>
        <taxon>Metazoa</taxon>
        <taxon>Ecdysozoa</taxon>
        <taxon>Arthropoda</taxon>
        <taxon>Hexapoda</taxon>
        <taxon>Insecta</taxon>
        <taxon>Pterygota</taxon>
        <taxon>Neoptera</taxon>
        <taxon>Endopterygota</taxon>
        <taxon>Coleoptera</taxon>
        <taxon>Polyphaga</taxon>
        <taxon>Cucujiformia</taxon>
        <taxon>Tenebrionidae</taxon>
        <taxon>Pimeliinae</taxon>
        <taxon>Asbolus</taxon>
    </lineage>
</organism>
<comment type="caution">
    <text evidence="2">The sequence shown here is derived from an EMBL/GenBank/DDBJ whole genome shotgun (WGS) entry which is preliminary data.</text>
</comment>
<accession>A0A482WEB2</accession>
<name>A0A482WEB2_ASBVE</name>
<dbReference type="Proteomes" id="UP000292052">
    <property type="component" value="Unassembled WGS sequence"/>
</dbReference>
<protein>
    <submittedName>
        <fullName evidence="2">Uncharacterized protein</fullName>
    </submittedName>
</protein>
<sequence length="67" mass="7705">MGIVRLCRSSWEIPRDLRIKLGGHYFDVEYRRCRTLRSLAAGTPQEEKSPEPLKSLKTCPHSVNAHL</sequence>
<feature type="region of interest" description="Disordered" evidence="1">
    <location>
        <begin position="41"/>
        <end position="67"/>
    </location>
</feature>